<dbReference type="Pfam" id="PF01557">
    <property type="entry name" value="FAA_hydrolase"/>
    <property type="match status" value="1"/>
</dbReference>
<dbReference type="Proteomes" id="UP000180235">
    <property type="component" value="Chromosome"/>
</dbReference>
<dbReference type="SUPFAM" id="SSF56529">
    <property type="entry name" value="FAH"/>
    <property type="match status" value="1"/>
</dbReference>
<evidence type="ECO:0000313" key="4">
    <source>
        <dbReference type="EMBL" id="APB34372.1"/>
    </source>
</evidence>
<feature type="domain" description="Rv2993c-like N-terminal" evidence="3">
    <location>
        <begin position="4"/>
        <end position="52"/>
    </location>
</feature>
<evidence type="ECO:0000313" key="5">
    <source>
        <dbReference type="Proteomes" id="UP000180235"/>
    </source>
</evidence>
<dbReference type="GO" id="GO:0019752">
    <property type="term" value="P:carboxylic acid metabolic process"/>
    <property type="evidence" value="ECO:0007669"/>
    <property type="project" value="UniProtKB-ARBA"/>
</dbReference>
<dbReference type="InterPro" id="IPR011234">
    <property type="entry name" value="Fumarylacetoacetase-like_C"/>
</dbReference>
<dbReference type="GO" id="GO:0046872">
    <property type="term" value="F:metal ion binding"/>
    <property type="evidence" value="ECO:0007669"/>
    <property type="project" value="UniProtKB-KW"/>
</dbReference>
<dbReference type="Pfam" id="PF10370">
    <property type="entry name" value="Rv2993c-like_N"/>
    <property type="match status" value="1"/>
</dbReference>
<dbReference type="AlphaFoldDB" id="A0A1J0AEK6"/>
<dbReference type="Gene3D" id="3.90.850.10">
    <property type="entry name" value="Fumarylacetoacetase-like, C-terminal domain"/>
    <property type="match status" value="1"/>
</dbReference>
<dbReference type="GO" id="GO:0018773">
    <property type="term" value="F:acetylpyruvate hydrolase activity"/>
    <property type="evidence" value="ECO:0007669"/>
    <property type="project" value="TreeGrafter"/>
</dbReference>
<organism evidence="4 5">
    <name type="scientific">Gloeomargarita lithophora Alchichica-D10</name>
    <dbReference type="NCBI Taxonomy" id="1188229"/>
    <lineage>
        <taxon>Bacteria</taxon>
        <taxon>Bacillati</taxon>
        <taxon>Cyanobacteriota</taxon>
        <taxon>Cyanophyceae</taxon>
        <taxon>Gloeomargaritales</taxon>
        <taxon>Gloeomargaritaceae</taxon>
        <taxon>Gloeomargarita</taxon>
    </lineage>
</organism>
<sequence length="252" mass="27270">MQTWVRVRAGDQVVYGELGADQGVQVWTDAPWWGGTAMAEQLAPGTYQLLAPTLPSKIIAAGRNYVDHAAEMKATVPVEPVIFLKPPTTVLAPGGEIRYPAQSRRVDYEGELAVVIGQTASRLTPEEAVDAIWGYTIANDVTARDLQKRDEQWTRSKGFDTFCPLGPGIVRELSFQAEIETYLNGQRKQAALLQDMVFKPPVLVSYISQVMTLLPGDVILTGTPAGIGPLQPGDAVEVRITGLGTLANRVVA</sequence>
<dbReference type="KEGG" id="glt:GlitD10_2046"/>
<keyword evidence="4" id="KW-0413">Isomerase</keyword>
<evidence type="ECO:0000256" key="1">
    <source>
        <dbReference type="ARBA" id="ARBA00022723"/>
    </source>
</evidence>
<dbReference type="RefSeq" id="WP_071454820.1">
    <property type="nucleotide sequence ID" value="NZ_CP017675.1"/>
</dbReference>
<keyword evidence="5" id="KW-1185">Reference proteome</keyword>
<dbReference type="InterPro" id="IPR018833">
    <property type="entry name" value="Rv2993c-like_N"/>
</dbReference>
<protein>
    <submittedName>
        <fullName evidence="4">2-hydroxyhepta-2,4-diene-1,7-dioate isomerase</fullName>
    </submittedName>
</protein>
<evidence type="ECO:0000259" key="3">
    <source>
        <dbReference type="Pfam" id="PF10370"/>
    </source>
</evidence>
<dbReference type="FunFam" id="3.90.850.10:FF:000002">
    <property type="entry name" value="2-hydroxyhepta-2,4-diene-1,7-dioate isomerase"/>
    <property type="match status" value="1"/>
</dbReference>
<proteinExistence type="predicted"/>
<dbReference type="OrthoDB" id="9805307at2"/>
<dbReference type="InterPro" id="IPR036663">
    <property type="entry name" value="Fumarylacetoacetase_C_sf"/>
</dbReference>
<dbReference type="PANTHER" id="PTHR11820">
    <property type="entry name" value="ACYLPYRUVASE"/>
    <property type="match status" value="1"/>
</dbReference>
<name>A0A1J0AEK6_9CYAN</name>
<dbReference type="EMBL" id="CP017675">
    <property type="protein sequence ID" value="APB34372.1"/>
    <property type="molecule type" value="Genomic_DNA"/>
</dbReference>
<keyword evidence="1" id="KW-0479">Metal-binding</keyword>
<gene>
    <name evidence="4" type="ORF">GlitD10_2046</name>
</gene>
<dbReference type="PANTHER" id="PTHR11820:SF7">
    <property type="entry name" value="ACYLPYRUVASE FAHD1, MITOCHONDRIAL"/>
    <property type="match status" value="1"/>
</dbReference>
<evidence type="ECO:0000259" key="2">
    <source>
        <dbReference type="Pfam" id="PF01557"/>
    </source>
</evidence>
<dbReference type="STRING" id="1188229.GlitD10_2046"/>
<dbReference type="GO" id="GO:0016853">
    <property type="term" value="F:isomerase activity"/>
    <property type="evidence" value="ECO:0007669"/>
    <property type="project" value="UniProtKB-KW"/>
</dbReference>
<reference evidence="4 5" key="1">
    <citation type="submission" date="2016-10" db="EMBL/GenBank/DDBJ databases">
        <title>Description of Gloeomargarita lithophora gen. nov., sp. nov., a thylakoid-bearing basal-branching cyanobacterium with intracellular carbonates, and proposal for Gloeomargaritales ord. nov.</title>
        <authorList>
            <person name="Moreira D."/>
            <person name="Tavera R."/>
            <person name="Benzerara K."/>
            <person name="Skouri-Panet F."/>
            <person name="Couradeau E."/>
            <person name="Gerard E."/>
            <person name="Loussert C."/>
            <person name="Novelo E."/>
            <person name="Zivanovic Y."/>
            <person name="Lopez-Garcia P."/>
        </authorList>
    </citation>
    <scope>NUCLEOTIDE SEQUENCE [LARGE SCALE GENOMIC DNA]</scope>
    <source>
        <strain evidence="4 5">D10</strain>
    </source>
</reference>
<accession>A0A1J0AEK6</accession>
<feature type="domain" description="Fumarylacetoacetase-like C-terminal" evidence="2">
    <location>
        <begin position="57"/>
        <end position="251"/>
    </location>
</feature>